<reference evidence="1 2" key="1">
    <citation type="journal article" date="2015" name="Nature">
        <title>rRNA introns, odd ribosomes, and small enigmatic genomes across a large radiation of phyla.</title>
        <authorList>
            <person name="Brown C.T."/>
            <person name="Hug L.A."/>
            <person name="Thomas B.C."/>
            <person name="Sharon I."/>
            <person name="Castelle C.J."/>
            <person name="Singh A."/>
            <person name="Wilkins M.J."/>
            <person name="Williams K.H."/>
            <person name="Banfield J.F."/>
        </authorList>
    </citation>
    <scope>NUCLEOTIDE SEQUENCE [LARGE SCALE GENOMIC DNA]</scope>
</reference>
<dbReference type="EMBL" id="LBPX01000059">
    <property type="protein sequence ID" value="KKP65268.1"/>
    <property type="molecule type" value="Genomic_DNA"/>
</dbReference>
<dbReference type="AlphaFoldDB" id="A0A0G0B7B2"/>
<comment type="caution">
    <text evidence="1">The sequence shown here is derived from an EMBL/GenBank/DDBJ whole genome shotgun (WGS) entry which is preliminary data.</text>
</comment>
<dbReference type="SUPFAM" id="SSF159779">
    <property type="entry name" value="CdCA1 repeat-like"/>
    <property type="match status" value="1"/>
</dbReference>
<accession>A0A0G0B7B2</accession>
<organism evidence="1 2">
    <name type="scientific">Candidatus Roizmanbacteria bacterium GW2011_GWC2_35_12</name>
    <dbReference type="NCBI Taxonomy" id="1618485"/>
    <lineage>
        <taxon>Bacteria</taxon>
        <taxon>Candidatus Roizmaniibacteriota</taxon>
    </lineage>
</organism>
<name>A0A0G0B7B2_9BACT</name>
<protein>
    <submittedName>
        <fullName evidence="1">Uncharacterized protein</fullName>
    </submittedName>
</protein>
<dbReference type="Proteomes" id="UP000034127">
    <property type="component" value="Unassembled WGS sequence"/>
</dbReference>
<gene>
    <name evidence="1" type="ORF">UR63_C0059G0004</name>
</gene>
<evidence type="ECO:0000313" key="1">
    <source>
        <dbReference type="EMBL" id="KKP65268.1"/>
    </source>
</evidence>
<evidence type="ECO:0000313" key="2">
    <source>
        <dbReference type="Proteomes" id="UP000034127"/>
    </source>
</evidence>
<proteinExistence type="predicted"/>
<sequence>MSKILLTIEQVDKLIRENRYKVDPEKKFLSRCIDGRYKNEDGLPALAFPGADVGEIAMVLAASKSFGFDIDFKKLITTLAEVVGGVKNIKFHTDHHATPGVEAAGCGHFKQMKLDPRAYGVTSDETELIQQELKQLKNKGAVETILEGEHMEGAVIMVNGNWGVYPQYNLETENGNKFVEIFVYHQSLVDERHRALCSALLHNKAITFKNGEDEEWLYNTFCETSETHLMETAKRLAKGLPIYEVKFEDNGDYKIR</sequence>